<dbReference type="GeneTree" id="ENSGT00390000016680"/>
<organism evidence="3 4">
    <name type="scientific">Hucho hucho</name>
    <name type="common">huchen</name>
    <dbReference type="NCBI Taxonomy" id="62062"/>
    <lineage>
        <taxon>Eukaryota</taxon>
        <taxon>Metazoa</taxon>
        <taxon>Chordata</taxon>
        <taxon>Craniata</taxon>
        <taxon>Vertebrata</taxon>
        <taxon>Euteleostomi</taxon>
        <taxon>Actinopterygii</taxon>
        <taxon>Neopterygii</taxon>
        <taxon>Teleostei</taxon>
        <taxon>Protacanthopterygii</taxon>
        <taxon>Salmoniformes</taxon>
        <taxon>Salmonidae</taxon>
        <taxon>Salmoninae</taxon>
        <taxon>Hucho</taxon>
    </lineage>
</organism>
<reference evidence="4" key="1">
    <citation type="submission" date="2018-06" db="EMBL/GenBank/DDBJ databases">
        <title>Genome assembly of Danube salmon.</title>
        <authorList>
            <person name="Macqueen D.J."/>
            <person name="Gundappa M.K."/>
        </authorList>
    </citation>
    <scope>NUCLEOTIDE SEQUENCE [LARGE SCALE GENOMIC DNA]</scope>
</reference>
<accession>A0A4W5M4D9</accession>
<feature type="region of interest" description="Disordered" evidence="1">
    <location>
        <begin position="340"/>
        <end position="359"/>
    </location>
</feature>
<reference evidence="3" key="2">
    <citation type="submission" date="2025-08" db="UniProtKB">
        <authorList>
            <consortium name="Ensembl"/>
        </authorList>
    </citation>
    <scope>IDENTIFICATION</scope>
</reference>
<feature type="compositionally biased region" description="Polar residues" evidence="1">
    <location>
        <begin position="345"/>
        <end position="359"/>
    </location>
</feature>
<feature type="domain" description="DUF4097" evidence="2">
    <location>
        <begin position="208"/>
        <end position="312"/>
    </location>
</feature>
<dbReference type="STRING" id="62062.ENSHHUP00000032709"/>
<evidence type="ECO:0000256" key="1">
    <source>
        <dbReference type="SAM" id="MobiDB-lite"/>
    </source>
</evidence>
<evidence type="ECO:0000313" key="3">
    <source>
        <dbReference type="Ensembl" id="ENSHHUP00000032709.1"/>
    </source>
</evidence>
<dbReference type="PANTHER" id="PTHR34094">
    <property type="match status" value="1"/>
</dbReference>
<dbReference type="Proteomes" id="UP000314982">
    <property type="component" value="Unassembled WGS sequence"/>
</dbReference>
<dbReference type="PANTHER" id="PTHR34094:SF1">
    <property type="entry name" value="PROTEIN FAM185A"/>
    <property type="match status" value="1"/>
</dbReference>
<dbReference type="Gene3D" id="2.160.20.120">
    <property type="match status" value="1"/>
</dbReference>
<proteinExistence type="predicted"/>
<dbReference type="AlphaFoldDB" id="A0A4W5M4D9"/>
<evidence type="ECO:0000259" key="2">
    <source>
        <dbReference type="Pfam" id="PF13349"/>
    </source>
</evidence>
<dbReference type="Ensembl" id="ENSHHUT00000034044.1">
    <property type="protein sequence ID" value="ENSHHUP00000032709.1"/>
    <property type="gene ID" value="ENSHHUG00000020709.1"/>
</dbReference>
<dbReference type="InterPro" id="IPR025164">
    <property type="entry name" value="Toastrack_DUF4097"/>
</dbReference>
<sequence>MTVMFCCSANQRISLGLLRWRSLAACPNNLQDSSLLILKAFSTSPCASTKKEVSKPLKQWTLVVNPFSKVRVQLQCNISVRPLDPHAFPDLNRAVITIHGTSADQAVQLDNFQVHYDDQNKELYILSEVKNSNVSVELSAPIKSDLYITTQGEGNVHVQKMECDTCSVQTDRGNCVLHSVKGHQVQVQSQGGNVTGVGTIHGNVDISTSGHSAVNVKKIQGTTMNVSTEHGPLKVKAIYAESTSISSSSGRIQLGHIHGDATVRNETGDIIVDGSNNGYLKVLSNSGNIDAYVGDSGSAELHSQQGAVSVRVPSSIRAGVQLCGTSVEISPEIVLHQAESDSKDSMTTVTGHMNGQPQGDQWIRAQADRGSITLKAQSWFESLKLGS</sequence>
<evidence type="ECO:0000313" key="4">
    <source>
        <dbReference type="Proteomes" id="UP000314982"/>
    </source>
</evidence>
<name>A0A4W5M4D9_9TELE</name>
<keyword evidence="4" id="KW-1185">Reference proteome</keyword>
<reference evidence="3" key="3">
    <citation type="submission" date="2025-09" db="UniProtKB">
        <authorList>
            <consortium name="Ensembl"/>
        </authorList>
    </citation>
    <scope>IDENTIFICATION</scope>
</reference>
<feature type="domain" description="DUF4097" evidence="2">
    <location>
        <begin position="108"/>
        <end position="198"/>
    </location>
</feature>
<dbReference type="Pfam" id="PF13349">
    <property type="entry name" value="DUF4097"/>
    <property type="match status" value="2"/>
</dbReference>
<protein>
    <submittedName>
        <fullName evidence="3">Family with sequence similarity 185 member A</fullName>
    </submittedName>
</protein>